<organism evidence="1 2">
    <name type="scientific">Camelimonas lactis</name>
    <dbReference type="NCBI Taxonomy" id="659006"/>
    <lineage>
        <taxon>Bacteria</taxon>
        <taxon>Pseudomonadati</taxon>
        <taxon>Pseudomonadota</taxon>
        <taxon>Alphaproteobacteria</taxon>
        <taxon>Hyphomicrobiales</taxon>
        <taxon>Chelatococcaceae</taxon>
        <taxon>Camelimonas</taxon>
    </lineage>
</organism>
<proteinExistence type="predicted"/>
<keyword evidence="2" id="KW-1185">Reference proteome</keyword>
<sequence length="532" mass="57580">MPVNPNYSGKMTFEPAANAKIYRNQIVRCVVTYAASLEDDNLPSNIAVKINFLGGVWPDNDTLAMKDNAWTLSLTSVGDQTPPVYEGEFYAFAPASERGGSNVGYEIILSGYSGESQSLWALQKTVATVNCSLDRAAVPVNPFDGLNADELGHKVVMKAAVTDGSGVPVPGYAVYWSGGNDQNVFNNVNAFADTDRLHKAPVVSSEIAPGSPIIHGKTDEAGVARLTLVTKTIATRVALSCWGQVKGSLNMEAVAVYDPDVIDYNYSAPSVNLPTDGGRLNLDGVTSNTVPITISTNPFERGQHYDLFIFMNGRSVQYQELYFPTGEPLPLEVAVFLAKPLFNSDSDAKGGREPDNEIFYVVSSQQGGCRTSVSTGKFHCIGERGEYAPDPTISPRDLPPPLVENASQVVNVNTIQNGLRLKIPVKAAKGWTPKVGDLLSSTIYLQGWSLWTNEHIGNAFQSSTRIAEADITAGEITVIYPSANLRGYVPDQNGPDQAKFYAEYYVVRANEADEPENEIYSEYVMLNLDTGA</sequence>
<dbReference type="AlphaFoldDB" id="A0A4R2GSH1"/>
<evidence type="ECO:0000313" key="1">
    <source>
        <dbReference type="EMBL" id="TCO11235.1"/>
    </source>
</evidence>
<dbReference type="EMBL" id="SLWL01000013">
    <property type="protein sequence ID" value="TCO11235.1"/>
    <property type="molecule type" value="Genomic_DNA"/>
</dbReference>
<protein>
    <submittedName>
        <fullName evidence="1">Uncharacterized protein</fullName>
    </submittedName>
</protein>
<comment type="caution">
    <text evidence="1">The sequence shown here is derived from an EMBL/GenBank/DDBJ whole genome shotgun (WGS) entry which is preliminary data.</text>
</comment>
<dbReference type="Proteomes" id="UP000294881">
    <property type="component" value="Unassembled WGS sequence"/>
</dbReference>
<accession>A0A4R2GSH1</accession>
<dbReference type="OrthoDB" id="9128407at2"/>
<reference evidence="1 2" key="1">
    <citation type="submission" date="2019-03" db="EMBL/GenBank/DDBJ databases">
        <title>Genomic Encyclopedia of Type Strains, Phase IV (KMG-IV): sequencing the most valuable type-strain genomes for metagenomic binning, comparative biology and taxonomic classification.</title>
        <authorList>
            <person name="Goeker M."/>
        </authorList>
    </citation>
    <scope>NUCLEOTIDE SEQUENCE [LARGE SCALE GENOMIC DNA]</scope>
    <source>
        <strain evidence="1 2">DSM 22958</strain>
    </source>
</reference>
<evidence type="ECO:0000313" key="2">
    <source>
        <dbReference type="Proteomes" id="UP000294881"/>
    </source>
</evidence>
<name>A0A4R2GSH1_9HYPH</name>
<dbReference type="RefSeq" id="WP_132009338.1">
    <property type="nucleotide sequence ID" value="NZ_JBHUNN010000002.1"/>
</dbReference>
<gene>
    <name evidence="1" type="ORF">EV666_11371</name>
</gene>